<organism evidence="5 6">
    <name type="scientific">Aureibacillus halotolerans</name>
    <dbReference type="NCBI Taxonomy" id="1508390"/>
    <lineage>
        <taxon>Bacteria</taxon>
        <taxon>Bacillati</taxon>
        <taxon>Bacillota</taxon>
        <taxon>Bacilli</taxon>
        <taxon>Bacillales</taxon>
        <taxon>Bacillaceae</taxon>
        <taxon>Aureibacillus</taxon>
    </lineage>
</organism>
<dbReference type="GO" id="GO:0055085">
    <property type="term" value="P:transmembrane transport"/>
    <property type="evidence" value="ECO:0007669"/>
    <property type="project" value="InterPro"/>
</dbReference>
<feature type="chain" id="PRO_5038623263" evidence="4">
    <location>
        <begin position="23"/>
        <end position="333"/>
    </location>
</feature>
<protein>
    <submittedName>
        <fullName evidence="5">Phosphonate transport system substrate-binding protein</fullName>
    </submittedName>
</protein>
<comment type="caution">
    <text evidence="5">The sequence shown here is derived from an EMBL/GenBank/DDBJ whole genome shotgun (WGS) entry which is preliminary data.</text>
</comment>
<evidence type="ECO:0000256" key="3">
    <source>
        <dbReference type="SAM" id="MobiDB-lite"/>
    </source>
</evidence>
<reference evidence="5 6" key="1">
    <citation type="submission" date="2019-03" db="EMBL/GenBank/DDBJ databases">
        <title>Genomic Encyclopedia of Type Strains, Phase IV (KMG-IV): sequencing the most valuable type-strain genomes for metagenomic binning, comparative biology and taxonomic classification.</title>
        <authorList>
            <person name="Goeker M."/>
        </authorList>
    </citation>
    <scope>NUCLEOTIDE SEQUENCE [LARGE SCALE GENOMIC DNA]</scope>
    <source>
        <strain evidence="5 6">DSM 28697</strain>
    </source>
</reference>
<dbReference type="GO" id="GO:0043190">
    <property type="term" value="C:ATP-binding cassette (ABC) transporter complex"/>
    <property type="evidence" value="ECO:0007669"/>
    <property type="project" value="InterPro"/>
</dbReference>
<dbReference type="InterPro" id="IPR005770">
    <property type="entry name" value="PhnD"/>
</dbReference>
<evidence type="ECO:0000256" key="4">
    <source>
        <dbReference type="SAM" id="SignalP"/>
    </source>
</evidence>
<feature type="compositionally biased region" description="Acidic residues" evidence="3">
    <location>
        <begin position="45"/>
        <end position="57"/>
    </location>
</feature>
<evidence type="ECO:0000256" key="1">
    <source>
        <dbReference type="ARBA" id="ARBA00007162"/>
    </source>
</evidence>
<dbReference type="NCBIfam" id="TIGR01098">
    <property type="entry name" value="3A0109s03R"/>
    <property type="match status" value="1"/>
</dbReference>
<dbReference type="EMBL" id="SNYJ01000001">
    <property type="protein sequence ID" value="TDQ42762.1"/>
    <property type="molecule type" value="Genomic_DNA"/>
</dbReference>
<proteinExistence type="inferred from homology"/>
<dbReference type="PROSITE" id="PS51257">
    <property type="entry name" value="PROKAR_LIPOPROTEIN"/>
    <property type="match status" value="1"/>
</dbReference>
<dbReference type="SUPFAM" id="SSF53850">
    <property type="entry name" value="Periplasmic binding protein-like II"/>
    <property type="match status" value="1"/>
</dbReference>
<dbReference type="PANTHER" id="PTHR30024">
    <property type="entry name" value="ALIPHATIC SULFONATES-BINDING PROTEIN-RELATED"/>
    <property type="match status" value="1"/>
</dbReference>
<evidence type="ECO:0000313" key="6">
    <source>
        <dbReference type="Proteomes" id="UP000295632"/>
    </source>
</evidence>
<feature type="signal peptide" evidence="4">
    <location>
        <begin position="1"/>
        <end position="22"/>
    </location>
</feature>
<dbReference type="Gene3D" id="3.40.190.10">
    <property type="entry name" value="Periplasmic binding protein-like II"/>
    <property type="match status" value="2"/>
</dbReference>
<feature type="region of interest" description="Disordered" evidence="3">
    <location>
        <begin position="25"/>
        <end position="60"/>
    </location>
</feature>
<evidence type="ECO:0000256" key="2">
    <source>
        <dbReference type="ARBA" id="ARBA00022729"/>
    </source>
</evidence>
<dbReference type="RefSeq" id="WP_133578597.1">
    <property type="nucleotide sequence ID" value="NZ_SNYJ01000001.1"/>
</dbReference>
<sequence>MKKQWYITLALVMLMLFITACGGGNEGTTEDTPEEQTTSESTTDGGEDADAEAEAEATGEVPQTLRVQFVPSQNAGSLEAKAKPLEGLLTEQLDIPVEVSVSTSYNTVIEAMMSDQIDVGFLPPTTYVLAHEQGAADVILQAQRYGVNDEDGTPTDELVDAYKSIIIAKADSDINSVEDLKGKTIAIQDFTSSAGYVWPAALMLDNGIDPLNDINGVNFKGHDAAVLALMDGSVDAAAVFQDARNIVKGDYPAIFEETKIVAMTEWIPNDTIAIRPEIDDEFATKVQQAFIEIGKSEEGHAIISDIYSHEGYVESDNSNFDIVREYAEKVKTE</sequence>
<evidence type="ECO:0000313" key="5">
    <source>
        <dbReference type="EMBL" id="TDQ42762.1"/>
    </source>
</evidence>
<accession>A0A4R6UA83</accession>
<dbReference type="Proteomes" id="UP000295632">
    <property type="component" value="Unassembled WGS sequence"/>
</dbReference>
<keyword evidence="2 4" id="KW-0732">Signal</keyword>
<feature type="compositionally biased region" description="Low complexity" evidence="3">
    <location>
        <begin position="35"/>
        <end position="44"/>
    </location>
</feature>
<name>A0A4R6UA83_9BACI</name>
<dbReference type="OrthoDB" id="9776786at2"/>
<dbReference type="AlphaFoldDB" id="A0A4R6UA83"/>
<keyword evidence="6" id="KW-1185">Reference proteome</keyword>
<dbReference type="CDD" id="cd01071">
    <property type="entry name" value="PBP2_PhnD_like"/>
    <property type="match status" value="1"/>
</dbReference>
<dbReference type="Pfam" id="PF12974">
    <property type="entry name" value="Phosphonate-bd"/>
    <property type="match status" value="1"/>
</dbReference>
<gene>
    <name evidence="5" type="ORF">EV213_101191</name>
</gene>
<dbReference type="PANTHER" id="PTHR30024:SF17">
    <property type="entry name" value="SOLUTE-BINDING PROTEIN FAMILY 3_N-TERMINAL DOMAIN-CONTAINING PROTEIN"/>
    <property type="match status" value="1"/>
</dbReference>
<comment type="similarity">
    <text evidence="1">Belongs to the phosphate/phosphite/phosphonate binding protein family.</text>
</comment>